<dbReference type="OrthoDB" id="8960251at2759"/>
<dbReference type="Proteomes" id="UP001046870">
    <property type="component" value="Chromosome 4"/>
</dbReference>
<reference evidence="2" key="1">
    <citation type="submission" date="2021-01" db="EMBL/GenBank/DDBJ databases">
        <authorList>
            <person name="Zahm M."/>
            <person name="Roques C."/>
            <person name="Cabau C."/>
            <person name="Klopp C."/>
            <person name="Donnadieu C."/>
            <person name="Jouanno E."/>
            <person name="Lampietro C."/>
            <person name="Louis A."/>
            <person name="Herpin A."/>
            <person name="Echchiki A."/>
            <person name="Berthelot C."/>
            <person name="Parey E."/>
            <person name="Roest-Crollius H."/>
            <person name="Braasch I."/>
            <person name="Postlethwait J."/>
            <person name="Bobe J."/>
            <person name="Montfort J."/>
            <person name="Bouchez O."/>
            <person name="Begum T."/>
            <person name="Mejri S."/>
            <person name="Adams A."/>
            <person name="Chen W.-J."/>
            <person name="Guiguen Y."/>
        </authorList>
    </citation>
    <scope>NUCLEOTIDE SEQUENCE</scope>
    <source>
        <strain evidence="2">YG-15Mar2019-1</strain>
        <tissue evidence="2">Brain</tissue>
    </source>
</reference>
<evidence type="ECO:0000256" key="1">
    <source>
        <dbReference type="SAM" id="MobiDB-lite"/>
    </source>
</evidence>
<evidence type="ECO:0008006" key="4">
    <source>
        <dbReference type="Google" id="ProtNLM"/>
    </source>
</evidence>
<keyword evidence="3" id="KW-1185">Reference proteome</keyword>
<proteinExistence type="predicted"/>
<feature type="region of interest" description="Disordered" evidence="1">
    <location>
        <begin position="173"/>
        <end position="198"/>
    </location>
</feature>
<dbReference type="AlphaFoldDB" id="A0A9D3QD81"/>
<name>A0A9D3QD81_MEGAT</name>
<dbReference type="EMBL" id="JAFDVH010000004">
    <property type="protein sequence ID" value="KAG7481266.1"/>
    <property type="molecule type" value="Genomic_DNA"/>
</dbReference>
<sequence>MTKRRAEDDLLCDVPLKRCIRSLCRIDAQLPGMAVVCGGNVCNSPSLPPLPDNCRKRTYHFEEQEVTRPRKKSTTNNMQGVVEMHVRGNNNSSFNTKNSGSFQEENKAFPVSALTSHGGVSKKRMRDESITSQDNLLLSKEGTPAEDDLCTFNTFQFWRVPLPDVDLSLLQSDDPAAQSSHPPVKDSAMVSEIDAMET</sequence>
<organism evidence="2 3">
    <name type="scientific">Megalops atlanticus</name>
    <name type="common">Tarpon</name>
    <name type="synonym">Clupea gigantea</name>
    <dbReference type="NCBI Taxonomy" id="7932"/>
    <lineage>
        <taxon>Eukaryota</taxon>
        <taxon>Metazoa</taxon>
        <taxon>Chordata</taxon>
        <taxon>Craniata</taxon>
        <taxon>Vertebrata</taxon>
        <taxon>Euteleostomi</taxon>
        <taxon>Actinopterygii</taxon>
        <taxon>Neopterygii</taxon>
        <taxon>Teleostei</taxon>
        <taxon>Elopiformes</taxon>
        <taxon>Megalopidae</taxon>
        <taxon>Megalops</taxon>
    </lineage>
</organism>
<gene>
    <name evidence="2" type="ORF">MATL_G00064590</name>
</gene>
<evidence type="ECO:0000313" key="3">
    <source>
        <dbReference type="Proteomes" id="UP001046870"/>
    </source>
</evidence>
<evidence type="ECO:0000313" key="2">
    <source>
        <dbReference type="EMBL" id="KAG7481266.1"/>
    </source>
</evidence>
<accession>A0A9D3QD81</accession>
<comment type="caution">
    <text evidence="2">The sequence shown here is derived from an EMBL/GenBank/DDBJ whole genome shotgun (WGS) entry which is preliminary data.</text>
</comment>
<protein>
    <recommendedName>
        <fullName evidence="4">WW-binding domain-containing protein</fullName>
    </recommendedName>
</protein>